<proteinExistence type="inferred from homology"/>
<comment type="similarity">
    <text evidence="4">Belongs to the TonB-dependent receptor family.</text>
</comment>
<dbReference type="AlphaFoldDB" id="A0A1M5R3F9"/>
<evidence type="ECO:0000313" key="9">
    <source>
        <dbReference type="Proteomes" id="UP000199758"/>
    </source>
</evidence>
<feature type="domain" description="TonB-dependent receptor-like beta-barrel" evidence="6">
    <location>
        <begin position="536"/>
        <end position="979"/>
    </location>
</feature>
<name>A0A1M5R3F9_9GAMM</name>
<keyword evidence="5" id="KW-0732">Signal</keyword>
<dbReference type="InterPro" id="IPR037066">
    <property type="entry name" value="Plug_dom_sf"/>
</dbReference>
<reference evidence="8 9" key="1">
    <citation type="submission" date="2016-11" db="EMBL/GenBank/DDBJ databases">
        <authorList>
            <person name="Jaros S."/>
            <person name="Januszkiewicz K."/>
            <person name="Wedrychowicz H."/>
        </authorList>
    </citation>
    <scope>NUCLEOTIDE SEQUENCE [LARGE SCALE GENOMIC DNA]</scope>
    <source>
        <strain evidence="8 9">CGMCC 1.7049</strain>
    </source>
</reference>
<dbReference type="InterPro" id="IPR000531">
    <property type="entry name" value="Beta-barrel_TonB"/>
</dbReference>
<gene>
    <name evidence="8" type="ORF">SAMN04488068_2881</name>
</gene>
<protein>
    <submittedName>
        <fullName evidence="8">Outer membrane receptor proteins, mostly Fe transport</fullName>
    </submittedName>
</protein>
<dbReference type="PANTHER" id="PTHR40980:SF5">
    <property type="entry name" value="TONB-DEPENDENT RECEPTOR"/>
    <property type="match status" value="1"/>
</dbReference>
<dbReference type="InterPro" id="IPR036942">
    <property type="entry name" value="Beta-barrel_TonB_sf"/>
</dbReference>
<evidence type="ECO:0000259" key="7">
    <source>
        <dbReference type="Pfam" id="PF07715"/>
    </source>
</evidence>
<dbReference type="Gene3D" id="2.60.40.1120">
    <property type="entry name" value="Carboxypeptidase-like, regulatory domain"/>
    <property type="match status" value="1"/>
</dbReference>
<feature type="domain" description="TonB-dependent receptor plug" evidence="7">
    <location>
        <begin position="243"/>
        <end position="338"/>
    </location>
</feature>
<dbReference type="InterPro" id="IPR008969">
    <property type="entry name" value="CarboxyPept-like_regulatory"/>
</dbReference>
<dbReference type="RefSeq" id="WP_072898504.1">
    <property type="nucleotide sequence ID" value="NZ_FQWZ01000007.1"/>
</dbReference>
<keyword evidence="3" id="KW-0998">Cell outer membrane</keyword>
<keyword evidence="9" id="KW-1185">Reference proteome</keyword>
<keyword evidence="2 4" id="KW-0472">Membrane</keyword>
<accession>A0A1M5R3F9</accession>
<dbReference type="STRING" id="490188.SAMN04488068_2881"/>
<dbReference type="Pfam" id="PF07715">
    <property type="entry name" value="Plug"/>
    <property type="match status" value="1"/>
</dbReference>
<dbReference type="InterPro" id="IPR012910">
    <property type="entry name" value="Plug_dom"/>
</dbReference>
<dbReference type="Pfam" id="PF13620">
    <property type="entry name" value="CarboxypepD_reg"/>
    <property type="match status" value="1"/>
</dbReference>
<evidence type="ECO:0000313" key="8">
    <source>
        <dbReference type="EMBL" id="SHH20965.1"/>
    </source>
</evidence>
<comment type="subcellular location">
    <subcellularLocation>
        <location evidence="1 4">Cell outer membrane</location>
    </subcellularLocation>
</comment>
<dbReference type="GO" id="GO:0009279">
    <property type="term" value="C:cell outer membrane"/>
    <property type="evidence" value="ECO:0007669"/>
    <property type="project" value="UniProtKB-SubCell"/>
</dbReference>
<keyword evidence="8" id="KW-0675">Receptor</keyword>
<dbReference type="Proteomes" id="UP000199758">
    <property type="component" value="Unassembled WGS sequence"/>
</dbReference>
<dbReference type="SUPFAM" id="SSF49464">
    <property type="entry name" value="Carboxypeptidase regulatory domain-like"/>
    <property type="match status" value="1"/>
</dbReference>
<evidence type="ECO:0000256" key="3">
    <source>
        <dbReference type="ARBA" id="ARBA00023237"/>
    </source>
</evidence>
<feature type="signal peptide" evidence="5">
    <location>
        <begin position="1"/>
        <end position="22"/>
    </location>
</feature>
<feature type="chain" id="PRO_5013359377" evidence="5">
    <location>
        <begin position="23"/>
        <end position="1010"/>
    </location>
</feature>
<dbReference type="Gene3D" id="2.170.130.10">
    <property type="entry name" value="TonB-dependent receptor, plug domain"/>
    <property type="match status" value="1"/>
</dbReference>
<evidence type="ECO:0000256" key="2">
    <source>
        <dbReference type="ARBA" id="ARBA00023136"/>
    </source>
</evidence>
<organism evidence="8 9">
    <name type="scientific">Hydrocarboniphaga daqingensis</name>
    <dbReference type="NCBI Taxonomy" id="490188"/>
    <lineage>
        <taxon>Bacteria</taxon>
        <taxon>Pseudomonadati</taxon>
        <taxon>Pseudomonadota</taxon>
        <taxon>Gammaproteobacteria</taxon>
        <taxon>Nevskiales</taxon>
        <taxon>Nevskiaceae</taxon>
        <taxon>Hydrocarboniphaga</taxon>
    </lineage>
</organism>
<evidence type="ECO:0000256" key="5">
    <source>
        <dbReference type="SAM" id="SignalP"/>
    </source>
</evidence>
<dbReference type="Pfam" id="PF00593">
    <property type="entry name" value="TonB_dep_Rec_b-barrel"/>
    <property type="match status" value="1"/>
</dbReference>
<dbReference type="Gene3D" id="2.40.170.20">
    <property type="entry name" value="TonB-dependent receptor, beta-barrel domain"/>
    <property type="match status" value="1"/>
</dbReference>
<dbReference type="PANTHER" id="PTHR40980">
    <property type="entry name" value="PLUG DOMAIN-CONTAINING PROTEIN"/>
    <property type="match status" value="1"/>
</dbReference>
<evidence type="ECO:0000259" key="6">
    <source>
        <dbReference type="Pfam" id="PF00593"/>
    </source>
</evidence>
<dbReference type="EMBL" id="FQWZ01000007">
    <property type="protein sequence ID" value="SHH20965.1"/>
    <property type="molecule type" value="Genomic_DNA"/>
</dbReference>
<evidence type="ECO:0000256" key="4">
    <source>
        <dbReference type="RuleBase" id="RU003357"/>
    </source>
</evidence>
<evidence type="ECO:0000256" key="1">
    <source>
        <dbReference type="ARBA" id="ARBA00004442"/>
    </source>
</evidence>
<keyword evidence="4" id="KW-0798">TonB box</keyword>
<sequence length="1010" mass="109315">MKSFYPLFGAATLALMSGSALSAELYLNTFLGSNPLKDLEVELDGRLLGTTDANGAVSGELKEGAHVLRVLEKRVPLTEYRFELAPGQSADLSLTFTDFAQPPAANIEKYDPATAAQGAPGLIEGTVSDGEGKPLAGAVVHIEPANLETVTDESGRFSLQAPRGIYELSIRADGYQTVSTTGLRVAAGVGTAMNATLNPEAVQEIGGGSSSGKGADGVEEIVVTGSYKPRSTPAGIERFSVAVTDAISVEELVRAGDTDVAASLRRLVGVSVTGGRYAVVRGLDGRYIAATLNGNLLPSTDPFRRDVQLDLFPSDILGGIEVQKSFSADMPGDTTGGIIKIATRDIPDQYVNRLSVSGGFVSGVTGKGLVRYRGGDGDEIGYDDGIRELPGDVDSATNGGLNFRLCQVEGQTGCVSQVEAARLASLLPNIYKVKEEKAAPKFGAAYSLGNSFDLDIGRVGVYGVATYDNSNASRQDASVDNVTTRSTYQRDTFNTALTGYLVAGIESVDGWTATSKTLFLHDSEDNTTFESGFDKNEDNNFDRILLEWIERQLISQQLLASVPLFDTHKLDLHASISQTTRMSPDRRTYNYLGGSLVVSSVERSYSDLTEDAIDAGVDYTLPIEISDSVNSNIKFGGLYDTRDRNNDLVRLGLRTGNRSADLTQDVEELLSFENFANDSFRLRGTSTLTDTYVAEQETAAGYLSTETNIGESFTVVAGARQDNFKQSLSFPNDTTSAVSLKSNELLPSLGTIYRYGDDLQVRANYAMTVSRPNITELAPSRFFDDKGREHVGCPTCTASTIDNYDLRVEYYFSREDSISFALFYKDITNPLERSVADGSGSATNALTFRNNEGATVKGVELDGNKSFLFAEAHQLSLGANVSFIESKIELDDVGRRLESNDSRKLQGQSPFLANMRIGYDHFPTSQKATLVINYFDDRIDIVARAPQAPIFEAGRATVNLTYEKEFANLSKLSFRIENLLDAKVKFVQADKTIESWSNGIEFTLGYSYNF</sequence>
<dbReference type="SUPFAM" id="SSF56935">
    <property type="entry name" value="Porins"/>
    <property type="match status" value="1"/>
</dbReference>
<dbReference type="OrthoDB" id="9768470at2"/>